<evidence type="ECO:0000259" key="1">
    <source>
        <dbReference type="PROSITE" id="PS50041"/>
    </source>
</evidence>
<dbReference type="CDD" id="cd00037">
    <property type="entry name" value="CLECT"/>
    <property type="match status" value="1"/>
</dbReference>
<dbReference type="Proteomes" id="UP000053660">
    <property type="component" value="Unassembled WGS sequence"/>
</dbReference>
<dbReference type="PROSITE" id="PS50041">
    <property type="entry name" value="C_TYPE_LECTIN_2"/>
    <property type="match status" value="1"/>
</dbReference>
<keyword evidence="3" id="KW-1185">Reference proteome</keyword>
<dbReference type="InterPro" id="IPR016187">
    <property type="entry name" value="CTDL_fold"/>
</dbReference>
<evidence type="ECO:0000313" key="2">
    <source>
        <dbReference type="EMBL" id="KHJ94335.1"/>
    </source>
</evidence>
<accession>A0A0B1TFZ6</accession>
<dbReference type="AlphaFoldDB" id="A0A0B1TFZ6"/>
<evidence type="ECO:0000313" key="3">
    <source>
        <dbReference type="Proteomes" id="UP000053660"/>
    </source>
</evidence>
<organism evidence="2 3">
    <name type="scientific">Oesophagostomum dentatum</name>
    <name type="common">Nodular worm</name>
    <dbReference type="NCBI Taxonomy" id="61180"/>
    <lineage>
        <taxon>Eukaryota</taxon>
        <taxon>Metazoa</taxon>
        <taxon>Ecdysozoa</taxon>
        <taxon>Nematoda</taxon>
        <taxon>Chromadorea</taxon>
        <taxon>Rhabditida</taxon>
        <taxon>Rhabditina</taxon>
        <taxon>Rhabditomorpha</taxon>
        <taxon>Strongyloidea</taxon>
        <taxon>Strongylidae</taxon>
        <taxon>Oesophagostomum</taxon>
    </lineage>
</organism>
<dbReference type="EMBL" id="KN550368">
    <property type="protein sequence ID" value="KHJ94335.1"/>
    <property type="molecule type" value="Genomic_DNA"/>
</dbReference>
<protein>
    <submittedName>
        <fullName evidence="2">Lectin C-type domain protein</fullName>
    </submittedName>
</protein>
<dbReference type="SUPFAM" id="SSF56436">
    <property type="entry name" value="C-type lectin-like"/>
    <property type="match status" value="1"/>
</dbReference>
<sequence>MILVCISRTPCSAWHINYNNGHCYMKFCETLHRDDAETNCEAVGARLAAIHSQETNYFIAGLALMSAHDGKPDRQRVWIGAKRHHRGGPFYWPDGSSMNYSNWDSRNPSNHCDLDTVDCEMCVELGQAEWRTWNDYPCAHWTSSFQYICERTNCKFDETPY</sequence>
<gene>
    <name evidence="2" type="ORF">OESDEN_05740</name>
</gene>
<dbReference type="InterPro" id="IPR001304">
    <property type="entry name" value="C-type_lectin-like"/>
</dbReference>
<dbReference type="Pfam" id="PF00059">
    <property type="entry name" value="Lectin_C"/>
    <property type="match status" value="1"/>
</dbReference>
<reference evidence="2 3" key="1">
    <citation type="submission" date="2014-03" db="EMBL/GenBank/DDBJ databases">
        <title>Draft genome of the hookworm Oesophagostomum dentatum.</title>
        <authorList>
            <person name="Mitreva M."/>
        </authorList>
    </citation>
    <scope>NUCLEOTIDE SEQUENCE [LARGE SCALE GENOMIC DNA]</scope>
    <source>
        <strain evidence="2 3">OD-Hann</strain>
    </source>
</reference>
<name>A0A0B1TFZ6_OESDE</name>
<dbReference type="InterPro" id="IPR050111">
    <property type="entry name" value="C-type_lectin/snaclec_domain"/>
</dbReference>
<dbReference type="InterPro" id="IPR016186">
    <property type="entry name" value="C-type_lectin-like/link_sf"/>
</dbReference>
<dbReference type="Gene3D" id="3.10.100.10">
    <property type="entry name" value="Mannose-Binding Protein A, subunit A"/>
    <property type="match status" value="1"/>
</dbReference>
<proteinExistence type="predicted"/>
<feature type="domain" description="C-type lectin" evidence="1">
    <location>
        <begin position="19"/>
        <end position="138"/>
    </location>
</feature>
<dbReference type="OrthoDB" id="5801845at2759"/>
<dbReference type="PANTHER" id="PTHR22803">
    <property type="entry name" value="MANNOSE, PHOSPHOLIPASE, LECTIN RECEPTOR RELATED"/>
    <property type="match status" value="1"/>
</dbReference>
<dbReference type="SMART" id="SM00034">
    <property type="entry name" value="CLECT"/>
    <property type="match status" value="1"/>
</dbReference>